<feature type="region of interest" description="Disordered" evidence="5">
    <location>
        <begin position="1335"/>
        <end position="1425"/>
    </location>
</feature>
<evidence type="ECO:0000256" key="1">
    <source>
        <dbReference type="ARBA" id="ARBA00004496"/>
    </source>
</evidence>
<accession>A0AAF3F2U9</accession>
<keyword evidence="2" id="KW-0963">Cytoplasm</keyword>
<feature type="compositionally biased region" description="Pro residues" evidence="5">
    <location>
        <begin position="1359"/>
        <end position="1378"/>
    </location>
</feature>
<dbReference type="SUPFAM" id="SSF116907">
    <property type="entry name" value="Hook domain"/>
    <property type="match status" value="1"/>
</dbReference>
<evidence type="ECO:0000259" key="6">
    <source>
        <dbReference type="Pfam" id="PF19047"/>
    </source>
</evidence>
<sequence>MDEDKFWSHPLGGWMSDCFSPSTPLIAEKLWRLQSKTKLEVKICELCDGLALSLLCLEIEPNFVEILIATPCTEPSSLWLKQKQFSILLQAIRRFYKDRLNQLIVMTLPEIPLIVRNPTADVCGRELHRFSLLILGCAVQCEKRKIFIERIQKLDQKTQEGLAKQIAKLTKGSTHVISPRSLEVENEENLRILVERLIRERDDYAASHLEMVHEHESDEGSSTTGTNSLNGDIPQRKIYDRRSPSPTMLDRHTNVELASIKAEVRRLRNETEEKNEEVQLLQDDLQLKEKEILRLQDERLELIRDARAARDLRDELDYANQKLSKVEKLEQENSKLREKLSELDYYRSRVEQLRTDCEDLEESSRYLETQLDEFRQKGRSVSDTEVRLAESQDTVKELHLEITTKNQKIEDLITEQTRLERELTVSLSRMAEIEKENFGGRDGSPRNLPGSLADQIEESGRNEITQLRLQNQKFKQRIEELERNRESDLSMTFAECEAKLEESEKLLSDQREENDRLNKQINDLENNLTLITSQYEEVTTTCSVLRVDRDSTHQSLQEARKNFAIFQQEVERKNEELEIVNSRRFENEISELRRDLEDLREELKEKEKNIGKMRDEHKSQRLEMDRLEDEKKILEISNSQCERQKRLAETERNALKDKLERLEDEIETSRMRLLSTDDARKRLETTERALGEIQNRIGDFEQENRALAQQLELETRKVQSLREDLVSEKSRVADLVGRLRSVCTGISLNGGKIDIDMDDAKLIQSIDDVIMCALNTARREADALRIQQHTQIAELTDLKRDIEKLRRAENASLNESDDRVRELSEENANAKEQAYKLQERLRELQIEIATRSAETANAKREVEELRTTNVNLNKLHSELATLQVSLRNAQLQEELLKQDNQELRTQIDLSEKSKREAKRDADQIASLHQALLSDHDRLQSLHDMLNHDYERAKFEISEMKKKVKSSSEKFGATSTSQQEVDELRIALRSERSQYDRMLRQSAECQNEIGQMRREILTLKKENECLARNCEDLSTETYKLRVSDQSQKATIKNLNMTIETITRQLENKELEMAKLKHKIDMLTQLNRTLEEENKNLGRQVEMLLQQNRELLNRALNDKDHYHQEQREFQEKLSNLRRHKEKLEEKIMDQYKAMESKKSRDTKEKGTLVKRAAKALIPKKTRSDKTSTGSTSTEDSSIFSSDEHGRLDEELAPTCSSSEEADRVSPRLSLDNTFKAQFSAPIPFLRNRNDSIGGSVRVYPVARRDFDSQSDFRSFQSKTFKSTGISIFEPKISFLQSQKVPEVPLKTQNFVRRSSEVESTTNYSQFSTLHERGVDVLTRGPVLPPKIPIRNTPITQSLRSRPPPPPYPSKPKTKPPPPYNPQRTMTPTNDTSLLSEFNPQMTSTPKSDRESPRSNATTSTIVKEGETRRFIREKEERDQKAMSLYENVSREDLKDISITTNPGMKQNENEKGNESTVWYEYGCI</sequence>
<dbReference type="PANTHER" id="PTHR18947">
    <property type="entry name" value="HOOK PROTEINS"/>
    <property type="match status" value="1"/>
</dbReference>
<evidence type="ECO:0000256" key="2">
    <source>
        <dbReference type="ARBA" id="ARBA00022490"/>
    </source>
</evidence>
<dbReference type="Gene3D" id="1.10.418.10">
    <property type="entry name" value="Calponin-like domain"/>
    <property type="match status" value="1"/>
</dbReference>
<proteinExistence type="predicted"/>
<feature type="domain" description="HOOK N-terminal" evidence="6">
    <location>
        <begin position="44"/>
        <end position="165"/>
    </location>
</feature>
<dbReference type="CDD" id="cd22223">
    <property type="entry name" value="HkD_HkRP"/>
    <property type="match status" value="1"/>
</dbReference>
<dbReference type="InterPro" id="IPR043936">
    <property type="entry name" value="HOOK_N"/>
</dbReference>
<dbReference type="Proteomes" id="UP000887575">
    <property type="component" value="Unassembled WGS sequence"/>
</dbReference>
<feature type="region of interest" description="Disordered" evidence="5">
    <location>
        <begin position="212"/>
        <end position="252"/>
    </location>
</feature>
<evidence type="ECO:0000313" key="8">
    <source>
        <dbReference type="WBParaSite" id="MBELARI_LOCUS20789"/>
    </source>
</evidence>
<dbReference type="GO" id="GO:0005737">
    <property type="term" value="C:cytoplasm"/>
    <property type="evidence" value="ECO:0007669"/>
    <property type="project" value="UniProtKB-SubCell"/>
</dbReference>
<reference evidence="8" key="1">
    <citation type="submission" date="2024-02" db="UniProtKB">
        <authorList>
            <consortium name="WormBaseParasite"/>
        </authorList>
    </citation>
    <scope>IDENTIFICATION</scope>
</reference>
<dbReference type="GO" id="GO:0051959">
    <property type="term" value="F:dynein light intermediate chain binding"/>
    <property type="evidence" value="ECO:0007669"/>
    <property type="project" value="TreeGrafter"/>
</dbReference>
<dbReference type="GO" id="GO:0030705">
    <property type="term" value="P:cytoskeleton-dependent intracellular transport"/>
    <property type="evidence" value="ECO:0007669"/>
    <property type="project" value="InterPro"/>
</dbReference>
<dbReference type="WBParaSite" id="MBELARI_LOCUS20789">
    <property type="protein sequence ID" value="MBELARI_LOCUS20789"/>
    <property type="gene ID" value="MBELARI_LOCUS20789"/>
</dbReference>
<organism evidence="7 8">
    <name type="scientific">Mesorhabditis belari</name>
    <dbReference type="NCBI Taxonomy" id="2138241"/>
    <lineage>
        <taxon>Eukaryota</taxon>
        <taxon>Metazoa</taxon>
        <taxon>Ecdysozoa</taxon>
        <taxon>Nematoda</taxon>
        <taxon>Chromadorea</taxon>
        <taxon>Rhabditida</taxon>
        <taxon>Rhabditina</taxon>
        <taxon>Rhabditomorpha</taxon>
        <taxon>Rhabditoidea</taxon>
        <taxon>Rhabditidae</taxon>
        <taxon>Mesorhabditinae</taxon>
        <taxon>Mesorhabditis</taxon>
    </lineage>
</organism>
<keyword evidence="3 4" id="KW-0175">Coiled coil</keyword>
<keyword evidence="7" id="KW-1185">Reference proteome</keyword>
<feature type="compositionally biased region" description="Basic residues" evidence="5">
    <location>
        <begin position="1169"/>
        <end position="1180"/>
    </location>
</feature>
<feature type="compositionally biased region" description="Polar residues" evidence="5">
    <location>
        <begin position="220"/>
        <end position="230"/>
    </location>
</feature>
<dbReference type="GO" id="GO:0031122">
    <property type="term" value="P:cytoplasmic microtubule organization"/>
    <property type="evidence" value="ECO:0007669"/>
    <property type="project" value="TreeGrafter"/>
</dbReference>
<evidence type="ECO:0000256" key="5">
    <source>
        <dbReference type="SAM" id="MobiDB-lite"/>
    </source>
</evidence>
<feature type="compositionally biased region" description="Basic and acidic residues" evidence="5">
    <location>
        <begin position="234"/>
        <end position="252"/>
    </location>
</feature>
<evidence type="ECO:0000313" key="7">
    <source>
        <dbReference type="Proteomes" id="UP000887575"/>
    </source>
</evidence>
<dbReference type="GO" id="GO:0008017">
    <property type="term" value="F:microtubule binding"/>
    <property type="evidence" value="ECO:0007669"/>
    <property type="project" value="TreeGrafter"/>
</dbReference>
<feature type="compositionally biased region" description="Low complexity" evidence="5">
    <location>
        <begin position="1184"/>
        <end position="1198"/>
    </location>
</feature>
<comment type="subcellular location">
    <subcellularLocation>
        <location evidence="1">Cytoplasm</location>
    </subcellularLocation>
</comment>
<feature type="coiled-coil region" evidence="4">
    <location>
        <begin position="257"/>
        <end position="422"/>
    </location>
</feature>
<protein>
    <submittedName>
        <fullName evidence="8">HOOK N-terminal domain-containing protein</fullName>
    </submittedName>
</protein>
<dbReference type="InterPro" id="IPR036872">
    <property type="entry name" value="CH_dom_sf"/>
</dbReference>
<dbReference type="PANTHER" id="PTHR18947:SF28">
    <property type="entry name" value="GIRDIN, ISOFORM A"/>
    <property type="match status" value="1"/>
</dbReference>
<dbReference type="Pfam" id="PF19047">
    <property type="entry name" value="HOOK_N"/>
    <property type="match status" value="1"/>
</dbReference>
<feature type="coiled-coil region" evidence="4">
    <location>
        <begin position="464"/>
        <end position="731"/>
    </location>
</feature>
<feature type="compositionally biased region" description="Basic and acidic residues" evidence="5">
    <location>
        <begin position="1151"/>
        <end position="1165"/>
    </location>
</feature>
<evidence type="ECO:0000256" key="4">
    <source>
        <dbReference type="SAM" id="Coils"/>
    </source>
</evidence>
<name>A0AAF3F2U9_9BILA</name>
<feature type="coiled-coil region" evidence="4">
    <location>
        <begin position="795"/>
        <end position="920"/>
    </location>
</feature>
<dbReference type="GO" id="GO:0005813">
    <property type="term" value="C:centrosome"/>
    <property type="evidence" value="ECO:0007669"/>
    <property type="project" value="TreeGrafter"/>
</dbReference>
<evidence type="ECO:0000256" key="3">
    <source>
        <dbReference type="ARBA" id="ARBA00023054"/>
    </source>
</evidence>
<feature type="region of interest" description="Disordered" evidence="5">
    <location>
        <begin position="1151"/>
        <end position="1222"/>
    </location>
</feature>
<feature type="compositionally biased region" description="Polar residues" evidence="5">
    <location>
        <begin position="1380"/>
        <end position="1403"/>
    </location>
</feature>